<sequence length="258" mass="29241">MKLVFLALTFLCVSRCALACGEHAEEIAIALKENIQAAKNSVNFVRDFGPAYVCKTWPQRSDLTIIAVPYRHAVSEKFGNMEYFGLMLAVVNERRNIVLGKLDEPRLEVVDAIIPTGVKIDTADYKVSPSLIAFGIEVMHQNYSVAAPFYGGFMNLYVLDGRNLRKIVNGMRSYQRNSEGDDHCYPNEIAAKTIVSIGKSKSHGYFDLNVRNTRSFFSRKWDHISCKDVEEKIDSRRFVVKYDGRIYNVPEPLKAILD</sequence>
<dbReference type="EMBL" id="SORE01000010">
    <property type="protein sequence ID" value="TDY49751.1"/>
    <property type="molecule type" value="Genomic_DNA"/>
</dbReference>
<keyword evidence="1" id="KW-0732">Signal</keyword>
<comment type="caution">
    <text evidence="2">The sequence shown here is derived from an EMBL/GenBank/DDBJ whole genome shotgun (WGS) entry which is preliminary data.</text>
</comment>
<dbReference type="Proteomes" id="UP000295509">
    <property type="component" value="Unassembled WGS sequence"/>
</dbReference>
<evidence type="ECO:0000256" key="1">
    <source>
        <dbReference type="SAM" id="SignalP"/>
    </source>
</evidence>
<dbReference type="RefSeq" id="WP_134192484.1">
    <property type="nucleotide sequence ID" value="NZ_JBHLUW010000025.1"/>
</dbReference>
<gene>
    <name evidence="2" type="ORF">BX592_1102</name>
</gene>
<feature type="signal peptide" evidence="1">
    <location>
        <begin position="1"/>
        <end position="19"/>
    </location>
</feature>
<keyword evidence="3" id="KW-1185">Reference proteome</keyword>
<dbReference type="OrthoDB" id="7202514at2"/>
<accession>A0A4V3HEP2</accession>
<dbReference type="AlphaFoldDB" id="A0A4V3HEP2"/>
<reference evidence="2 3" key="1">
    <citation type="submission" date="2019-03" db="EMBL/GenBank/DDBJ databases">
        <title>Genomic Encyclopedia of Type Strains, Phase III (KMG-III): the genomes of soil and plant-associated and newly described type strains.</title>
        <authorList>
            <person name="Whitman W."/>
        </authorList>
    </citation>
    <scope>NUCLEOTIDE SEQUENCE [LARGE SCALE GENOMIC DNA]</scope>
    <source>
        <strain evidence="2 3">LMG 29544</strain>
    </source>
</reference>
<protein>
    <submittedName>
        <fullName evidence="2">Uncharacterized protein</fullName>
    </submittedName>
</protein>
<organism evidence="2 3">
    <name type="scientific">Paraburkholderia rhizosphaerae</name>
    <dbReference type="NCBI Taxonomy" id="480658"/>
    <lineage>
        <taxon>Bacteria</taxon>
        <taxon>Pseudomonadati</taxon>
        <taxon>Pseudomonadota</taxon>
        <taxon>Betaproteobacteria</taxon>
        <taxon>Burkholderiales</taxon>
        <taxon>Burkholderiaceae</taxon>
        <taxon>Paraburkholderia</taxon>
    </lineage>
</organism>
<evidence type="ECO:0000313" key="3">
    <source>
        <dbReference type="Proteomes" id="UP000295509"/>
    </source>
</evidence>
<name>A0A4V3HEP2_9BURK</name>
<feature type="chain" id="PRO_5020547773" evidence="1">
    <location>
        <begin position="20"/>
        <end position="258"/>
    </location>
</feature>
<evidence type="ECO:0000313" key="2">
    <source>
        <dbReference type="EMBL" id="TDY49751.1"/>
    </source>
</evidence>
<proteinExistence type="predicted"/>